<accession>A0A7U4E7R3</accession>
<dbReference type="EMBL" id="CP002859">
    <property type="protein sequence ID" value="AEI50649.1"/>
    <property type="molecule type" value="Genomic_DNA"/>
</dbReference>
<gene>
    <name evidence="6" type="ordered locus">Runsl_4311</name>
</gene>
<proteinExistence type="inferred from homology"/>
<protein>
    <submittedName>
        <fullName evidence="6">LemA family protein</fullName>
    </submittedName>
</protein>
<evidence type="ECO:0000256" key="4">
    <source>
        <dbReference type="ARBA" id="ARBA00022989"/>
    </source>
</evidence>
<evidence type="ECO:0000256" key="5">
    <source>
        <dbReference type="ARBA" id="ARBA00023136"/>
    </source>
</evidence>
<evidence type="ECO:0000256" key="1">
    <source>
        <dbReference type="ARBA" id="ARBA00004167"/>
    </source>
</evidence>
<sequence>MNMYYSLLLIAFCLSVWGIVTLNALIRARASVDESRSEIALLLKRRFDLIPGAATVLKTHINDEALEGLLQVRNAAVYTSPLDIAAQAQASAAMSDALRKVMDLAVPDSDAQEKNNVKESLAALEKVEVNLQTGCKVYNNAVGKYNLLCESFPSNLIAHLFHFTKKNLFTVTSLQ</sequence>
<evidence type="ECO:0000313" key="6">
    <source>
        <dbReference type="EMBL" id="AEI50649.1"/>
    </source>
</evidence>
<organism evidence="6 7">
    <name type="scientific">Runella slithyformis (strain ATCC 29530 / DSM 19594 / LMG 11500 / NCIMB 11436 / LSU 4)</name>
    <dbReference type="NCBI Taxonomy" id="761193"/>
    <lineage>
        <taxon>Bacteria</taxon>
        <taxon>Pseudomonadati</taxon>
        <taxon>Bacteroidota</taxon>
        <taxon>Cytophagia</taxon>
        <taxon>Cytophagales</taxon>
        <taxon>Spirosomataceae</taxon>
        <taxon>Runella</taxon>
    </lineage>
</organism>
<evidence type="ECO:0000256" key="3">
    <source>
        <dbReference type="ARBA" id="ARBA00022692"/>
    </source>
</evidence>
<keyword evidence="3" id="KW-0812">Transmembrane</keyword>
<evidence type="ECO:0000313" key="7">
    <source>
        <dbReference type="Proteomes" id="UP000000493"/>
    </source>
</evidence>
<dbReference type="KEGG" id="rsi:Runsl_4311"/>
<evidence type="ECO:0000256" key="2">
    <source>
        <dbReference type="ARBA" id="ARBA00008854"/>
    </source>
</evidence>
<dbReference type="SUPFAM" id="SSF140478">
    <property type="entry name" value="LemA-like"/>
    <property type="match status" value="1"/>
</dbReference>
<keyword evidence="7" id="KW-1185">Reference proteome</keyword>
<keyword evidence="5" id="KW-0472">Membrane</keyword>
<dbReference type="Proteomes" id="UP000000493">
    <property type="component" value="Chromosome"/>
</dbReference>
<dbReference type="PANTHER" id="PTHR34478:SF2">
    <property type="entry name" value="MEMBRANE PROTEIN"/>
    <property type="match status" value="1"/>
</dbReference>
<dbReference type="Pfam" id="PF04011">
    <property type="entry name" value="LemA"/>
    <property type="match status" value="1"/>
</dbReference>
<reference evidence="7" key="1">
    <citation type="submission" date="2011-06" db="EMBL/GenBank/DDBJ databases">
        <title>The complete genome of chromosome of Runella slithyformis DSM 19594.</title>
        <authorList>
            <consortium name="US DOE Joint Genome Institute (JGI-PGF)"/>
            <person name="Lucas S."/>
            <person name="Han J."/>
            <person name="Lapidus A."/>
            <person name="Bruce D."/>
            <person name="Goodwin L."/>
            <person name="Pitluck S."/>
            <person name="Peters L."/>
            <person name="Kyrpides N."/>
            <person name="Mavromatis K."/>
            <person name="Ivanova N."/>
            <person name="Ovchinnikova G."/>
            <person name="Zhang X."/>
            <person name="Misra M."/>
            <person name="Detter J.C."/>
            <person name="Tapia R."/>
            <person name="Han C."/>
            <person name="Land M."/>
            <person name="Hauser L."/>
            <person name="Markowitz V."/>
            <person name="Cheng J.-F."/>
            <person name="Hugenholtz P."/>
            <person name="Woyke T."/>
            <person name="Wu D."/>
            <person name="Tindall B."/>
            <person name="Faehrich R."/>
            <person name="Brambilla E."/>
            <person name="Klenk H.-P."/>
            <person name="Eisen J.A."/>
        </authorList>
    </citation>
    <scope>NUCLEOTIDE SEQUENCE [LARGE SCALE GENOMIC DNA]</scope>
    <source>
        <strain evidence="7">ATCC 29530 / DSM 19594 / LMG 11500 / NCIMB 11436 / LSU 4</strain>
    </source>
</reference>
<name>A0A7U4E7R3_RUNSL</name>
<comment type="subcellular location">
    <subcellularLocation>
        <location evidence="1">Membrane</location>
        <topology evidence="1">Single-pass membrane protein</topology>
    </subcellularLocation>
</comment>
<comment type="similarity">
    <text evidence="2">Belongs to the LemA family.</text>
</comment>
<dbReference type="InterPro" id="IPR023353">
    <property type="entry name" value="LemA-like_dom_sf"/>
</dbReference>
<dbReference type="PANTHER" id="PTHR34478">
    <property type="entry name" value="PROTEIN LEMA"/>
    <property type="match status" value="1"/>
</dbReference>
<keyword evidence="4" id="KW-1133">Transmembrane helix</keyword>
<reference evidence="6 7" key="2">
    <citation type="journal article" date="2012" name="Stand. Genomic Sci.">
        <title>Complete genome sequence of the aquatic bacterium Runella slithyformis type strain (LSU 4(T)).</title>
        <authorList>
            <person name="Copeland A."/>
            <person name="Zhang X."/>
            <person name="Misra M."/>
            <person name="Lapidus A."/>
            <person name="Nolan M."/>
            <person name="Lucas S."/>
            <person name="Deshpande S."/>
            <person name="Cheng J.F."/>
            <person name="Tapia R."/>
            <person name="Goodwin L.A."/>
            <person name="Pitluck S."/>
            <person name="Liolios K."/>
            <person name="Pagani I."/>
            <person name="Ivanova N."/>
            <person name="Mikhailova N."/>
            <person name="Pati A."/>
            <person name="Chen A."/>
            <person name="Palaniappan K."/>
            <person name="Land M."/>
            <person name="Hauser L."/>
            <person name="Pan C."/>
            <person name="Jeffries C.D."/>
            <person name="Detter J.C."/>
            <person name="Brambilla E.M."/>
            <person name="Rohde M."/>
            <person name="Djao O.D."/>
            <person name="Goker M."/>
            <person name="Sikorski J."/>
            <person name="Tindall B.J."/>
            <person name="Woyke T."/>
            <person name="Bristow J."/>
            <person name="Eisen J.A."/>
            <person name="Markowitz V."/>
            <person name="Hugenholtz P."/>
            <person name="Kyrpides N.C."/>
            <person name="Klenk H.P."/>
            <person name="Mavromatis K."/>
        </authorList>
    </citation>
    <scope>NUCLEOTIDE SEQUENCE [LARGE SCALE GENOMIC DNA]</scope>
    <source>
        <strain evidence="7">ATCC 29530 / DSM 19594 / LMG 11500 / NCIMB 11436 / LSU 4</strain>
    </source>
</reference>
<dbReference type="InterPro" id="IPR007156">
    <property type="entry name" value="MamQ_LemA"/>
</dbReference>
<dbReference type="Gene3D" id="1.20.1440.20">
    <property type="entry name" value="LemA-like domain"/>
    <property type="match status" value="1"/>
</dbReference>
<dbReference type="GO" id="GO:0016020">
    <property type="term" value="C:membrane"/>
    <property type="evidence" value="ECO:0007669"/>
    <property type="project" value="UniProtKB-SubCell"/>
</dbReference>
<dbReference type="AlphaFoldDB" id="A0A7U4E7R3"/>